<dbReference type="Proteomes" id="UP000239800">
    <property type="component" value="Unassembled WGS sequence"/>
</dbReference>
<feature type="chain" id="PRO_5015404990" description="PepSY domain-containing protein" evidence="1">
    <location>
        <begin position="23"/>
        <end position="192"/>
    </location>
</feature>
<evidence type="ECO:0008006" key="4">
    <source>
        <dbReference type="Google" id="ProtNLM"/>
    </source>
</evidence>
<keyword evidence="1" id="KW-0732">Signal</keyword>
<gene>
    <name evidence="2" type="ORF">BST85_13580</name>
</gene>
<keyword evidence="3" id="KW-1185">Reference proteome</keyword>
<dbReference type="RefSeq" id="WP_104813762.1">
    <property type="nucleotide sequence ID" value="NZ_MQUB01000001.1"/>
</dbReference>
<dbReference type="SUPFAM" id="SSF160574">
    <property type="entry name" value="BT0923-like"/>
    <property type="match status" value="1"/>
</dbReference>
<dbReference type="AlphaFoldDB" id="A0A2S7KT62"/>
<sequence length="192" mass="22442">MIRTRLLILLFLLTSLSSQAQAKMEFEKRIDRSQFPATALQWLDTHPEIPEQVRYYIEQDGQQTSYEVKFKAENKVFSIEFDTTGKLLDVEVLIRYKTISPEIRSKIAAYLDSGYKRWRTDRVQKQYTLAENGNDVLERIFLSDPGLIKNLELEVSVREEGLTKHYELTFGPTGELIGKRAIEGMTYDYKKF</sequence>
<name>A0A2S7KT62_9FLAO</name>
<reference evidence="2 3" key="1">
    <citation type="submission" date="2016-11" db="EMBL/GenBank/DDBJ databases">
        <title>Trade-off between light-utilization and light-protection in marine flavobacteria.</title>
        <authorList>
            <person name="Kumagai Y."/>
        </authorList>
    </citation>
    <scope>NUCLEOTIDE SEQUENCE [LARGE SCALE GENOMIC DNA]</scope>
    <source>
        <strain evidence="2 3">NBRC 107741</strain>
    </source>
</reference>
<dbReference type="OrthoDB" id="943438at2"/>
<feature type="signal peptide" evidence="1">
    <location>
        <begin position="1"/>
        <end position="22"/>
    </location>
</feature>
<evidence type="ECO:0000256" key="1">
    <source>
        <dbReference type="SAM" id="SignalP"/>
    </source>
</evidence>
<evidence type="ECO:0000313" key="2">
    <source>
        <dbReference type="EMBL" id="PQB05812.1"/>
    </source>
</evidence>
<proteinExistence type="predicted"/>
<protein>
    <recommendedName>
        <fullName evidence="4">PepSY domain-containing protein</fullName>
    </recommendedName>
</protein>
<evidence type="ECO:0000313" key="3">
    <source>
        <dbReference type="Proteomes" id="UP000239800"/>
    </source>
</evidence>
<organism evidence="2 3">
    <name type="scientific">Aureitalea marina</name>
    <dbReference type="NCBI Taxonomy" id="930804"/>
    <lineage>
        <taxon>Bacteria</taxon>
        <taxon>Pseudomonadati</taxon>
        <taxon>Bacteroidota</taxon>
        <taxon>Flavobacteriia</taxon>
        <taxon>Flavobacteriales</taxon>
        <taxon>Flavobacteriaceae</taxon>
        <taxon>Aureitalea</taxon>
    </lineage>
</organism>
<dbReference type="Gene3D" id="3.10.450.360">
    <property type="match status" value="1"/>
</dbReference>
<dbReference type="EMBL" id="MQUB01000001">
    <property type="protein sequence ID" value="PQB05812.1"/>
    <property type="molecule type" value="Genomic_DNA"/>
</dbReference>
<comment type="caution">
    <text evidence="2">The sequence shown here is derived from an EMBL/GenBank/DDBJ whole genome shotgun (WGS) entry which is preliminary data.</text>
</comment>
<accession>A0A2S7KT62</accession>